<evidence type="ECO:0000256" key="2">
    <source>
        <dbReference type="ARBA" id="ARBA00023136"/>
    </source>
</evidence>
<dbReference type="Proteomes" id="UP000441336">
    <property type="component" value="Unassembled WGS sequence"/>
</dbReference>
<accession>A0A7K1TBS9</accession>
<comment type="caution">
    <text evidence="5">The sequence shown here is derived from an EMBL/GenBank/DDBJ whole genome shotgun (WGS) entry which is preliminary data.</text>
</comment>
<gene>
    <name evidence="5" type="ORF">GO988_05980</name>
</gene>
<proteinExistence type="predicted"/>
<dbReference type="EMBL" id="WQKZ01000002">
    <property type="protein sequence ID" value="MVN75870.1"/>
    <property type="molecule type" value="Genomic_DNA"/>
</dbReference>
<protein>
    <submittedName>
        <fullName evidence="5">BamA/TamA family outer membrane protein</fullName>
    </submittedName>
</protein>
<evidence type="ECO:0000259" key="4">
    <source>
        <dbReference type="Pfam" id="PF07244"/>
    </source>
</evidence>
<organism evidence="5 6">
    <name type="scientific">Hymenobacter ginkgonis</name>
    <dbReference type="NCBI Taxonomy" id="2682976"/>
    <lineage>
        <taxon>Bacteria</taxon>
        <taxon>Pseudomonadati</taxon>
        <taxon>Bacteroidota</taxon>
        <taxon>Cytophagia</taxon>
        <taxon>Cytophagales</taxon>
        <taxon>Hymenobacteraceae</taxon>
        <taxon>Hymenobacter</taxon>
    </lineage>
</organism>
<sequence>MKHRVWPSFLPAISWLLFSALLGPVGLVRAQTTLPPPSADSLRELSQERHPPPLVPVVAPTDTLVRVAPCPAAGPRVRVSAVLFVGNSTTKERTLLAELDFREGDSLAVAELPARLEANRRRVYNLQLFHTVLVQASCGGTGQLIVLFSLQERWYILPTPIFSLADPNFNRWWARPSSERWQRIDYGLHLTHTNFRGRAEQVTANVQLGFNRKYELFYEAPGFGRRRRVGLGFGISYYQSRNLDYVTLSDRPTPLATPEEDAFPIQRFYVSGGIRLRHTVQLVSAIDVSYHRELISDLIYQLNPNYYLGLQQRQYLELSGLITNNKRNTFAYPLTGQFMQAALSFRQFVGVGALPAYATARLRYARYLSLGHNFYYALGLWAQARLLTDRLAYADARSLGYEALVRGYDNYVVEGRHYGLVQQGLSFRAWAPPPLRIPFINNPKINTLPLAVYLNAFADAGVASGRLGYLPSDTNQLPGQVLASVGLGLHLVTYYDRVFCFELTRTTTGYARTGFFLRSSFPI</sequence>
<reference evidence="5 6" key="1">
    <citation type="submission" date="2019-12" db="EMBL/GenBank/DDBJ databases">
        <title>Hymenobacter sp. HMF4947 Genome sequencing and assembly.</title>
        <authorList>
            <person name="Kang H."/>
            <person name="Cha I."/>
            <person name="Kim H."/>
            <person name="Joh K."/>
        </authorList>
    </citation>
    <scope>NUCLEOTIDE SEQUENCE [LARGE SCALE GENOMIC DNA]</scope>
    <source>
        <strain evidence="5 6">HMF4947</strain>
    </source>
</reference>
<evidence type="ECO:0000256" key="1">
    <source>
        <dbReference type="ARBA" id="ARBA00004370"/>
    </source>
</evidence>
<evidence type="ECO:0000259" key="3">
    <source>
        <dbReference type="Pfam" id="PF01103"/>
    </source>
</evidence>
<dbReference type="Gene3D" id="3.10.20.310">
    <property type="entry name" value="membrane protein fhac"/>
    <property type="match status" value="1"/>
</dbReference>
<feature type="domain" description="Bacterial surface antigen (D15)" evidence="3">
    <location>
        <begin position="194"/>
        <end position="491"/>
    </location>
</feature>
<dbReference type="RefSeq" id="WP_157562991.1">
    <property type="nucleotide sequence ID" value="NZ_WQKZ01000002.1"/>
</dbReference>
<dbReference type="Pfam" id="PF07244">
    <property type="entry name" value="POTRA"/>
    <property type="match status" value="1"/>
</dbReference>
<dbReference type="GO" id="GO:0019867">
    <property type="term" value="C:outer membrane"/>
    <property type="evidence" value="ECO:0007669"/>
    <property type="project" value="InterPro"/>
</dbReference>
<evidence type="ECO:0000313" key="5">
    <source>
        <dbReference type="EMBL" id="MVN75870.1"/>
    </source>
</evidence>
<dbReference type="Pfam" id="PF01103">
    <property type="entry name" value="Omp85"/>
    <property type="match status" value="1"/>
</dbReference>
<name>A0A7K1TBS9_9BACT</name>
<dbReference type="AlphaFoldDB" id="A0A7K1TBS9"/>
<keyword evidence="2" id="KW-0472">Membrane</keyword>
<dbReference type="InterPro" id="IPR000184">
    <property type="entry name" value="Bac_surfAg_D15"/>
</dbReference>
<evidence type="ECO:0000313" key="6">
    <source>
        <dbReference type="Proteomes" id="UP000441336"/>
    </source>
</evidence>
<dbReference type="Gene3D" id="2.40.160.50">
    <property type="entry name" value="membrane protein fhac: a member of the omp85/tpsb transporter family"/>
    <property type="match status" value="1"/>
</dbReference>
<dbReference type="InterPro" id="IPR010827">
    <property type="entry name" value="BamA/TamA_POTRA"/>
</dbReference>
<comment type="subcellular location">
    <subcellularLocation>
        <location evidence="1">Membrane</location>
    </subcellularLocation>
</comment>
<keyword evidence="6" id="KW-1185">Reference proteome</keyword>
<feature type="domain" description="POTRA" evidence="4">
    <location>
        <begin position="77"/>
        <end position="136"/>
    </location>
</feature>